<dbReference type="OMA" id="GTQHFRV"/>
<evidence type="ECO:0000313" key="9">
    <source>
        <dbReference type="Proteomes" id="UP000007014"/>
    </source>
</evidence>
<dbReference type="PANTHER" id="PTHR11751">
    <property type="entry name" value="ALANINE AMINOTRANSFERASE"/>
    <property type="match status" value="1"/>
</dbReference>
<gene>
    <name evidence="8" type="ORF">CYME_CMM066C</name>
</gene>
<feature type="domain" description="Aminotransferase class I/classII large" evidence="7">
    <location>
        <begin position="140"/>
        <end position="524"/>
    </location>
</feature>
<dbReference type="FunFam" id="3.90.1150.10:FF:000151">
    <property type="entry name" value="Alanine aminotransferase 2"/>
    <property type="match status" value="1"/>
</dbReference>
<sequence length="574" mass="63462">MQHVLAGRVGRRTFGLLNFSYLRIGRRNRSHGVSAGMPHEADGTRRRKALDLRTINQRVVAAQYAVRGELPTRAARLQQTLEKGGPEAAALPFKEIIYCNIGNPQALGNPPFTYHRRVMALCDCPDLAAALPEKEREKLFPADVREATERILRSAGLGGTGAYSDSQGVPIIRQDVAEFMNKRDGIHEDSEFAARVKDVFLTNGSSSAILMLMALLSGSDAALSADGTNGVSHGRETRSMRPGVLIPVPQYPIYSALCTVLGIEALHYHLVQEQNWSIQVTELTEQVRQARSRGIEARALVVISPGNPTGQLLHPANMRELMDFAYREGLLLLADEVYADNVYLDGRKFESFRRVLHSSMPEEVQESLELVSLYSASKGLVGECGRRGGYMLLSPGVTNEAREQLLKLASIMLCPNLGGQVMIDCVVRPPEPGQPSYELYQKEKLERYESLRRRAHRVVEAFKSMRGVQCNPSEGAMYAFPSITVGTKALQAAQKSNMPLDTFYCVSLLERTGICVVPGAGFGMHSNEPTSSVPNGSCRFYLRTTILPPEEKLEPVIALLRAHHEEFLQKYPPD</sequence>
<dbReference type="InterPro" id="IPR004839">
    <property type="entry name" value="Aminotransferase_I/II_large"/>
</dbReference>
<dbReference type="RefSeq" id="XP_005536985.1">
    <property type="nucleotide sequence ID" value="XM_005536928.1"/>
</dbReference>
<dbReference type="STRING" id="280699.M1V8U4"/>
<dbReference type="PANTHER" id="PTHR11751:SF29">
    <property type="entry name" value="ALANINE TRANSAMINASE"/>
    <property type="match status" value="1"/>
</dbReference>
<dbReference type="HOGENOM" id="CLU_014254_3_0_1"/>
<dbReference type="Pfam" id="PF00155">
    <property type="entry name" value="Aminotran_1_2"/>
    <property type="match status" value="1"/>
</dbReference>
<dbReference type="Gene3D" id="3.40.640.10">
    <property type="entry name" value="Type I PLP-dependent aspartate aminotransferase-like (Major domain)"/>
    <property type="match status" value="1"/>
</dbReference>
<comment type="similarity">
    <text evidence="6">Belongs to the class-I pyridoxal-phosphate-dependent aminotransferase family. Alanine aminotransferase subfamily.</text>
</comment>
<evidence type="ECO:0000256" key="4">
    <source>
        <dbReference type="ARBA" id="ARBA00022679"/>
    </source>
</evidence>
<keyword evidence="9" id="KW-1185">Reference proteome</keyword>
<dbReference type="OrthoDB" id="1732682at2759"/>
<dbReference type="InterPro" id="IPR045088">
    <property type="entry name" value="ALAT1/2-like"/>
</dbReference>
<evidence type="ECO:0000256" key="6">
    <source>
        <dbReference type="ARBA" id="ARBA00025785"/>
    </source>
</evidence>
<dbReference type="KEGG" id="cme:CYME_CMM066C"/>
<keyword evidence="3 8" id="KW-0032">Aminotransferase</keyword>
<evidence type="ECO:0000256" key="2">
    <source>
        <dbReference type="ARBA" id="ARBA00011738"/>
    </source>
</evidence>
<protein>
    <submittedName>
        <fullName evidence="8">Alanine aminotransferase</fullName>
    </submittedName>
</protein>
<dbReference type="SUPFAM" id="SSF53383">
    <property type="entry name" value="PLP-dependent transferases"/>
    <property type="match status" value="1"/>
</dbReference>
<dbReference type="GeneID" id="16995081"/>
<dbReference type="eggNOG" id="KOG0258">
    <property type="taxonomic scope" value="Eukaryota"/>
</dbReference>
<evidence type="ECO:0000259" key="7">
    <source>
        <dbReference type="Pfam" id="PF00155"/>
    </source>
</evidence>
<evidence type="ECO:0000256" key="3">
    <source>
        <dbReference type="ARBA" id="ARBA00022576"/>
    </source>
</evidence>
<dbReference type="GO" id="GO:0030170">
    <property type="term" value="F:pyridoxal phosphate binding"/>
    <property type="evidence" value="ECO:0007669"/>
    <property type="project" value="InterPro"/>
</dbReference>
<comment type="cofactor">
    <cofactor evidence="1">
        <name>pyridoxal 5'-phosphate</name>
        <dbReference type="ChEBI" id="CHEBI:597326"/>
    </cofactor>
</comment>
<dbReference type="GO" id="GO:0042853">
    <property type="term" value="P:L-alanine catabolic process"/>
    <property type="evidence" value="ECO:0007669"/>
    <property type="project" value="UniProtKB-UniPathway"/>
</dbReference>
<evidence type="ECO:0000256" key="5">
    <source>
        <dbReference type="ARBA" id="ARBA00022898"/>
    </source>
</evidence>
<dbReference type="InterPro" id="IPR015424">
    <property type="entry name" value="PyrdxlP-dep_Trfase"/>
</dbReference>
<dbReference type="InterPro" id="IPR015422">
    <property type="entry name" value="PyrdxlP-dep_Trfase_small"/>
</dbReference>
<reference evidence="8 9" key="1">
    <citation type="journal article" date="2004" name="Nature">
        <title>Genome sequence of the ultrasmall unicellular red alga Cyanidioschyzon merolae 10D.</title>
        <authorList>
            <person name="Matsuzaki M."/>
            <person name="Misumi O."/>
            <person name="Shin-i T."/>
            <person name="Maruyama S."/>
            <person name="Takahara M."/>
            <person name="Miyagishima S."/>
            <person name="Mori T."/>
            <person name="Nishida K."/>
            <person name="Yagisawa F."/>
            <person name="Nishida K."/>
            <person name="Yoshida Y."/>
            <person name="Nishimura Y."/>
            <person name="Nakao S."/>
            <person name="Kobayashi T."/>
            <person name="Momoyama Y."/>
            <person name="Higashiyama T."/>
            <person name="Minoda A."/>
            <person name="Sano M."/>
            <person name="Nomoto H."/>
            <person name="Oishi K."/>
            <person name="Hayashi H."/>
            <person name="Ohta F."/>
            <person name="Nishizaka S."/>
            <person name="Haga S."/>
            <person name="Miura S."/>
            <person name="Morishita T."/>
            <person name="Kabeya Y."/>
            <person name="Terasawa K."/>
            <person name="Suzuki Y."/>
            <person name="Ishii Y."/>
            <person name="Asakawa S."/>
            <person name="Takano H."/>
            <person name="Ohta N."/>
            <person name="Kuroiwa H."/>
            <person name="Tanaka K."/>
            <person name="Shimizu N."/>
            <person name="Sugano S."/>
            <person name="Sato N."/>
            <person name="Nozaki H."/>
            <person name="Ogasawara N."/>
            <person name="Kohara Y."/>
            <person name="Kuroiwa T."/>
        </authorList>
    </citation>
    <scope>NUCLEOTIDE SEQUENCE [LARGE SCALE GENOMIC DNA]</scope>
    <source>
        <strain evidence="8 9">10D</strain>
    </source>
</reference>
<evidence type="ECO:0000313" key="8">
    <source>
        <dbReference type="EMBL" id="BAM80949.1"/>
    </source>
</evidence>
<dbReference type="GO" id="GO:0008483">
    <property type="term" value="F:transaminase activity"/>
    <property type="evidence" value="ECO:0007669"/>
    <property type="project" value="UniProtKB-KW"/>
</dbReference>
<reference evidence="8 9" key="2">
    <citation type="journal article" date="2007" name="BMC Biol.">
        <title>A 100%-complete sequence reveals unusually simple genomic features in the hot-spring red alga Cyanidioschyzon merolae.</title>
        <authorList>
            <person name="Nozaki H."/>
            <person name="Takano H."/>
            <person name="Misumi O."/>
            <person name="Terasawa K."/>
            <person name="Matsuzaki M."/>
            <person name="Maruyama S."/>
            <person name="Nishida K."/>
            <person name="Yagisawa F."/>
            <person name="Yoshida Y."/>
            <person name="Fujiwara T."/>
            <person name="Takio S."/>
            <person name="Tamura K."/>
            <person name="Chung S.J."/>
            <person name="Nakamura S."/>
            <person name="Kuroiwa H."/>
            <person name="Tanaka K."/>
            <person name="Sato N."/>
            <person name="Kuroiwa T."/>
        </authorList>
    </citation>
    <scope>NUCLEOTIDE SEQUENCE [LARGE SCALE GENOMIC DNA]</scope>
    <source>
        <strain evidence="8 9">10D</strain>
    </source>
</reference>
<keyword evidence="4" id="KW-0808">Transferase</keyword>
<organism evidence="8 9">
    <name type="scientific">Cyanidioschyzon merolae (strain NIES-3377 / 10D)</name>
    <name type="common">Unicellular red alga</name>
    <dbReference type="NCBI Taxonomy" id="280699"/>
    <lineage>
        <taxon>Eukaryota</taxon>
        <taxon>Rhodophyta</taxon>
        <taxon>Bangiophyceae</taxon>
        <taxon>Cyanidiales</taxon>
        <taxon>Cyanidiaceae</taxon>
        <taxon>Cyanidioschyzon</taxon>
    </lineage>
</organism>
<dbReference type="UniPathway" id="UPA00528">
    <property type="reaction ID" value="UER00586"/>
</dbReference>
<dbReference type="Gene3D" id="1.10.287.1970">
    <property type="match status" value="1"/>
</dbReference>
<comment type="subunit">
    <text evidence="2">Homodimer.</text>
</comment>
<proteinExistence type="inferred from homology"/>
<name>M1V8U4_CYAM1</name>
<keyword evidence="5" id="KW-0663">Pyridoxal phosphate</keyword>
<evidence type="ECO:0000256" key="1">
    <source>
        <dbReference type="ARBA" id="ARBA00001933"/>
    </source>
</evidence>
<dbReference type="FunFam" id="3.40.640.10:FF:000236">
    <property type="entry name" value="Alanine aminotransferase 2"/>
    <property type="match status" value="1"/>
</dbReference>
<dbReference type="Proteomes" id="UP000007014">
    <property type="component" value="Chromosome 13"/>
</dbReference>
<dbReference type="CDD" id="cd00609">
    <property type="entry name" value="AAT_like"/>
    <property type="match status" value="1"/>
</dbReference>
<dbReference type="EMBL" id="AP006495">
    <property type="protein sequence ID" value="BAM80949.1"/>
    <property type="molecule type" value="Genomic_DNA"/>
</dbReference>
<accession>M1V8U4</accession>
<dbReference type="Gene3D" id="3.90.1150.10">
    <property type="entry name" value="Aspartate Aminotransferase, domain 1"/>
    <property type="match status" value="1"/>
</dbReference>
<dbReference type="InterPro" id="IPR015421">
    <property type="entry name" value="PyrdxlP-dep_Trfase_major"/>
</dbReference>
<dbReference type="AlphaFoldDB" id="M1V8U4"/>
<dbReference type="Gramene" id="CMM066CT">
    <property type="protein sequence ID" value="CMM066CT"/>
    <property type="gene ID" value="CMM066C"/>
</dbReference>